<dbReference type="InterPro" id="IPR000421">
    <property type="entry name" value="FA58C"/>
</dbReference>
<dbReference type="PANTHER" id="PTHR31736:SF9">
    <property type="entry name" value="ENDO-XYLOGALACTURONAN HYDROLASE A-RELATED"/>
    <property type="match status" value="1"/>
</dbReference>
<dbReference type="Pfam" id="PF22585">
    <property type="entry name" value="Sialidase-like_CBM"/>
    <property type="match status" value="3"/>
</dbReference>
<dbReference type="InterPro" id="IPR013783">
    <property type="entry name" value="Ig-like_fold"/>
</dbReference>
<dbReference type="Pfam" id="PF17957">
    <property type="entry name" value="Big_7"/>
    <property type="match status" value="1"/>
</dbReference>
<evidence type="ECO:0000259" key="5">
    <source>
        <dbReference type="PROSITE" id="PS50022"/>
    </source>
</evidence>
<dbReference type="Pfam" id="PF22633">
    <property type="entry name" value="F5_F8_type_C_2"/>
    <property type="match status" value="1"/>
</dbReference>
<keyword evidence="4" id="KW-0732">Signal</keyword>
<dbReference type="Gene3D" id="2.60.120.260">
    <property type="entry name" value="Galactose-binding domain-like"/>
    <property type="match status" value="3"/>
</dbReference>
<evidence type="ECO:0000313" key="7">
    <source>
        <dbReference type="Proteomes" id="UP000093309"/>
    </source>
</evidence>
<feature type="domain" description="F5/8 type C" evidence="5">
    <location>
        <begin position="1138"/>
        <end position="1279"/>
    </location>
</feature>
<evidence type="ECO:0000256" key="4">
    <source>
        <dbReference type="SAM" id="SignalP"/>
    </source>
</evidence>
<dbReference type="AlphaFoldDB" id="A0A1C0ZWV7"/>
<dbReference type="InterPro" id="IPR011050">
    <property type="entry name" value="Pectin_lyase_fold/virulence"/>
</dbReference>
<organism evidence="6 7">
    <name type="scientific">Paenibacillus pectinilyticus</name>
    <dbReference type="NCBI Taxonomy" id="512399"/>
    <lineage>
        <taxon>Bacteria</taxon>
        <taxon>Bacillati</taxon>
        <taxon>Bacillota</taxon>
        <taxon>Bacilli</taxon>
        <taxon>Bacillales</taxon>
        <taxon>Paenibacillaceae</taxon>
        <taxon>Paenibacillus</taxon>
    </lineage>
</organism>
<feature type="chain" id="PRO_5038959092" description="F5/8 type C domain-containing protein" evidence="4">
    <location>
        <begin position="21"/>
        <end position="1279"/>
    </location>
</feature>
<dbReference type="GO" id="GO:0000272">
    <property type="term" value="P:polysaccharide catabolic process"/>
    <property type="evidence" value="ECO:0007669"/>
    <property type="project" value="UniProtKB-KW"/>
</dbReference>
<evidence type="ECO:0000256" key="3">
    <source>
        <dbReference type="ARBA" id="ARBA00023326"/>
    </source>
</evidence>
<keyword evidence="7" id="KW-1185">Reference proteome</keyword>
<sequence>MMAKKYLQLLAMLIFCFSLAAVIASPHPVSASTVLTNDDFNSGTMPGWTLDQSGGTITVQNIPSSTDKSVRLIDTSATSPVSMTKIFTAQNYMITAEFSLRAEQLNQGIAATLQDSTGASAAQIRLDANGKIRYTDITGTVDLQSYTTDTFYDFKIVADANSDNFDVYINNVLVKTDRQTILNVALIDRIVINTFVSGTGTFYVDNVKVSTDGSSSTELSNDDFNSGTMPGWTLDQTGGTITVQNIPSSTDKSVQLLDTSTTSSVKMTKTFTAQNMITAEFSLRAEQLNQGIAATLQDSTGASAAQIRLDANGKIRYTDITGTMDLQSYTTGTFYDFKIVADVNSDSFDVYINNVLVKNDLQTISNVAVIDRIVINTFVSNTGTFYVDNVKVSTDGSSSTELSNDDFNSGTMSGWTLDQTGGTITVQNIPSSTDKSVQLLDTSTTSSVKMTKTFTAQNMITAEFSLRAEQLNQGIAVTLQDSTGASAAQIRLDANGKIRYTDITGTVDLQSYTAGTFYAFKIVADANSDTFDLYINNVLVKTGLQTISNVSLIDRIVINTFVVNTGTFYVDNVKISFPSSSVTTYSAPTSLVGFENLFPSDYYSVVVNGKKPFVYMTKNDIPSTASEYESDIQSASFANFASSGPINVDIFYNGTINSVTVRPKSDAITPTVSGNKISFSLSSPKKLSVEINGRANPLFLFADASETNVPSPSDPNVIYYAPGVYDIGTDVDIPSNKTVYIAGGAIVKGTFFPGDTHDTAGSTNTVYSGTAASNIAIKGRGILYGGHLDPANKQGMIAASGVNGMTLEGITIIDSPYKMAQFYGAVNVTVTNVKDISWHGETDFINASAFNITVDDCFVRNNDDFVNFSQSRHAIVKNSVVWNGNWGGGPGASRSYFWDTYDVLLQNIDIIRLGKIDGKRGAFWFSGEEDRQLKNIMYDNIRLEDGVEQLIMYNNLDYPSTGWGIPTRSSKVNNIYFKNVAVNDSIANVTGGVIRGYSPTYNMQNITFENLTYTNGSTLITNASQAGIVANSNVSNLSFAAPITAIKLTNSMEDLFYSGSSVTFKTDVSGYSGSITQVEFYKDGVLLGSDTTAPYNYSLTTSVNSSDTYASSYVITAKVIGSAGNVTSAPYYLTVYESSAITMNQRSSDKAYNKTATASSTPDTTKTASSAVDGYNHRDFYWKSDTSNTNWLKVDLGSTQSISRAIINWKDLNSAQSATIEVSTDNVNWTPVYTISSAADNYNDCKFTSVNARYVRVNMTAKNPNSYNNSYMIWELEVY</sequence>
<dbReference type="PANTHER" id="PTHR31736">
    <property type="match status" value="1"/>
</dbReference>
<dbReference type="Gene3D" id="2.60.40.10">
    <property type="entry name" value="Immunoglobulins"/>
    <property type="match status" value="1"/>
</dbReference>
<dbReference type="Proteomes" id="UP000093309">
    <property type="component" value="Unassembled WGS sequence"/>
</dbReference>
<dbReference type="InterPro" id="IPR012334">
    <property type="entry name" value="Pectin_lyas_fold"/>
</dbReference>
<dbReference type="PROSITE" id="PS50022">
    <property type="entry name" value="FA58C_3"/>
    <property type="match status" value="1"/>
</dbReference>
<keyword evidence="3" id="KW-0624">Polysaccharide degradation</keyword>
<dbReference type="EMBL" id="LYPC01000027">
    <property type="protein sequence ID" value="OCT12567.1"/>
    <property type="molecule type" value="Genomic_DNA"/>
</dbReference>
<evidence type="ECO:0000256" key="1">
    <source>
        <dbReference type="ARBA" id="ARBA00022737"/>
    </source>
</evidence>
<keyword evidence="2" id="KW-0119">Carbohydrate metabolism</keyword>
<evidence type="ECO:0000256" key="2">
    <source>
        <dbReference type="ARBA" id="ARBA00023277"/>
    </source>
</evidence>
<dbReference type="InterPro" id="IPR008979">
    <property type="entry name" value="Galactose-bd-like_sf"/>
</dbReference>
<dbReference type="SUPFAM" id="SSF49785">
    <property type="entry name" value="Galactose-binding domain-like"/>
    <property type="match status" value="1"/>
</dbReference>
<keyword evidence="1" id="KW-0677">Repeat</keyword>
<proteinExistence type="predicted"/>
<dbReference type="STRING" id="512399.A8709_32645"/>
<comment type="caution">
    <text evidence="6">The sequence shown here is derived from an EMBL/GenBank/DDBJ whole genome shotgun (WGS) entry which is preliminary data.</text>
</comment>
<dbReference type="OrthoDB" id="9795222at2"/>
<reference evidence="7" key="1">
    <citation type="submission" date="2016-05" db="EMBL/GenBank/DDBJ databases">
        <title>Paenibacillus oryzae. sp. nov., isolated from the rice root.</title>
        <authorList>
            <person name="Zhang J."/>
            <person name="Zhang X."/>
        </authorList>
    </citation>
    <scope>NUCLEOTIDE SEQUENCE [LARGE SCALE GENOMIC DNA]</scope>
    <source>
        <strain evidence="7">KCTC13222</strain>
    </source>
</reference>
<dbReference type="SUPFAM" id="SSF51126">
    <property type="entry name" value="Pectin lyase-like"/>
    <property type="match status" value="1"/>
</dbReference>
<feature type="signal peptide" evidence="4">
    <location>
        <begin position="1"/>
        <end position="20"/>
    </location>
</feature>
<accession>A0A1C0ZWV7</accession>
<name>A0A1C0ZWV7_9BACL</name>
<gene>
    <name evidence="6" type="ORF">A8709_32645</name>
</gene>
<dbReference type="Gene3D" id="2.160.20.10">
    <property type="entry name" value="Single-stranded right-handed beta-helix, Pectin lyase-like"/>
    <property type="match status" value="1"/>
</dbReference>
<dbReference type="InterPro" id="IPR054490">
    <property type="entry name" value="BT_1020-like_b-sandwich_1"/>
</dbReference>
<protein>
    <recommendedName>
        <fullName evidence="5">F5/8 type C domain-containing protein</fullName>
    </recommendedName>
</protein>
<evidence type="ECO:0000313" key="6">
    <source>
        <dbReference type="EMBL" id="OCT12567.1"/>
    </source>
</evidence>